<comment type="caution">
    <text evidence="4">The sequence shown here is derived from an EMBL/GenBank/DDBJ whole genome shotgun (WGS) entry which is preliminary data.</text>
</comment>
<dbReference type="Pfam" id="PF01832">
    <property type="entry name" value="Glucosaminidase"/>
    <property type="match status" value="1"/>
</dbReference>
<feature type="region of interest" description="Disordered" evidence="2">
    <location>
        <begin position="247"/>
        <end position="268"/>
    </location>
</feature>
<dbReference type="EMBL" id="VNJI01000062">
    <property type="protein sequence ID" value="TVY03950.1"/>
    <property type="molecule type" value="Genomic_DNA"/>
</dbReference>
<feature type="domain" description="SLH" evidence="3">
    <location>
        <begin position="412"/>
        <end position="470"/>
    </location>
</feature>
<feature type="domain" description="SLH" evidence="3">
    <location>
        <begin position="348"/>
        <end position="411"/>
    </location>
</feature>
<protein>
    <recommendedName>
        <fullName evidence="3">SLH domain-containing protein</fullName>
    </recommendedName>
</protein>
<proteinExistence type="predicted"/>
<dbReference type="PROSITE" id="PS51272">
    <property type="entry name" value="SLH"/>
    <property type="match status" value="3"/>
</dbReference>
<dbReference type="Pfam" id="PF00395">
    <property type="entry name" value="SLH"/>
    <property type="match status" value="3"/>
</dbReference>
<dbReference type="PANTHER" id="PTHR33308:SF9">
    <property type="entry name" value="PEPTIDOGLYCAN HYDROLASE FLGJ"/>
    <property type="match status" value="1"/>
</dbReference>
<keyword evidence="5" id="KW-1185">Reference proteome</keyword>
<dbReference type="Proteomes" id="UP000317036">
    <property type="component" value="Unassembled WGS sequence"/>
</dbReference>
<dbReference type="RefSeq" id="WP_144854181.1">
    <property type="nucleotide sequence ID" value="NZ_VNJI01000062.1"/>
</dbReference>
<dbReference type="SMART" id="SM00047">
    <property type="entry name" value="LYZ2"/>
    <property type="match status" value="1"/>
</dbReference>
<dbReference type="AlphaFoldDB" id="A0A559JVY6"/>
<dbReference type="PRINTS" id="PR01002">
    <property type="entry name" value="FLGFLGJ"/>
</dbReference>
<feature type="compositionally biased region" description="Low complexity" evidence="2">
    <location>
        <begin position="247"/>
        <end position="262"/>
    </location>
</feature>
<organism evidence="4 5">
    <name type="scientific">Paenibacillus cremeus</name>
    <dbReference type="NCBI Taxonomy" id="2163881"/>
    <lineage>
        <taxon>Bacteria</taxon>
        <taxon>Bacillati</taxon>
        <taxon>Bacillota</taxon>
        <taxon>Bacilli</taxon>
        <taxon>Bacillales</taxon>
        <taxon>Paenibacillaceae</taxon>
        <taxon>Paenibacillus</taxon>
    </lineage>
</organism>
<feature type="domain" description="SLH" evidence="3">
    <location>
        <begin position="290"/>
        <end position="347"/>
    </location>
</feature>
<keyword evidence="1" id="KW-0378">Hydrolase</keyword>
<reference evidence="4 5" key="1">
    <citation type="submission" date="2019-07" db="EMBL/GenBank/DDBJ databases">
        <authorList>
            <person name="Kim J."/>
        </authorList>
    </citation>
    <scope>NUCLEOTIDE SEQUENCE [LARGE SCALE GENOMIC DNA]</scope>
    <source>
        <strain evidence="4 5">JC52</strain>
    </source>
</reference>
<accession>A0A559JVY6</accession>
<evidence type="ECO:0000259" key="3">
    <source>
        <dbReference type="PROSITE" id="PS51272"/>
    </source>
</evidence>
<evidence type="ECO:0000256" key="1">
    <source>
        <dbReference type="ARBA" id="ARBA00022801"/>
    </source>
</evidence>
<dbReference type="GO" id="GO:0004040">
    <property type="term" value="F:amidase activity"/>
    <property type="evidence" value="ECO:0007669"/>
    <property type="project" value="InterPro"/>
</dbReference>
<name>A0A559JVY6_9BACL</name>
<gene>
    <name evidence="4" type="ORF">FPZ49_30975</name>
</gene>
<dbReference type="Gene3D" id="4.10.80.30">
    <property type="entry name" value="DNA polymerase, domain 6"/>
    <property type="match status" value="1"/>
</dbReference>
<evidence type="ECO:0000256" key="2">
    <source>
        <dbReference type="SAM" id="MobiDB-lite"/>
    </source>
</evidence>
<dbReference type="OrthoDB" id="2506510at2"/>
<dbReference type="PANTHER" id="PTHR33308">
    <property type="entry name" value="PEPTIDOGLYCAN HYDROLASE FLGJ"/>
    <property type="match status" value="1"/>
</dbReference>
<dbReference type="InterPro" id="IPR051056">
    <property type="entry name" value="Glycosyl_Hydrolase_73"/>
</dbReference>
<evidence type="ECO:0000313" key="5">
    <source>
        <dbReference type="Proteomes" id="UP000317036"/>
    </source>
</evidence>
<dbReference type="InterPro" id="IPR001119">
    <property type="entry name" value="SLH_dom"/>
</dbReference>
<dbReference type="Gene3D" id="1.10.530.10">
    <property type="match status" value="1"/>
</dbReference>
<sequence>MVSYLNDVVMINQPTSAYYADSGTVVGGDGNGNIDVDVIYLGNHVKVTLPSTNVVELKNSKGDISDQAKATYIDAIQGGAKEGWTKYGILPSLTIAQSILECYWGTNDLVNQANNIFSIKKGYDWTGETVTVNADEFINGQWVKEMSEFRKYPTLKDSILDHSKFLTSTRYKAVVNESNYKKVTKAIYDAGYATDPLYTQKLMALIEQYDLTRFDPVHVKPPNPPTAFPNDPSPLGNPQSVITPTPTPIKTITPSPASTTPTPKKPMLKGDIVNVDKVKEVVQEAIQSAPARSFTDVSFDNWSSKAVELAAKIGFVSGYQDGSFHADQSVTRAEFVTMLVKALGISSKGSDNFADAQGSWAAAAISTLKSNGIINGYDDGTFKPNNQISRAEIVAILVKVMNLSPATGNSKFNDTKGSWAEEAINQLANAGIIGGKENGKFDPNSNSSRAEAVTMVLRVLNVNLGLDFNV</sequence>
<dbReference type="InterPro" id="IPR002901">
    <property type="entry name" value="MGlyc_endo_b_GlcNAc-like_dom"/>
</dbReference>
<evidence type="ECO:0000313" key="4">
    <source>
        <dbReference type="EMBL" id="TVY03950.1"/>
    </source>
</evidence>